<reference evidence="1" key="1">
    <citation type="submission" date="2018-07" db="EMBL/GenBank/DDBJ databases">
        <authorList>
            <consortium name="Genoscope - CEA"/>
            <person name="William W."/>
        </authorList>
    </citation>
    <scope>NUCLEOTIDE SEQUENCE</scope>
    <source>
        <strain evidence="1">IK1</strain>
    </source>
</reference>
<accession>A0A653A125</accession>
<evidence type="ECO:0000313" key="1">
    <source>
        <dbReference type="EMBL" id="VBB41741.1"/>
    </source>
</evidence>
<organism evidence="1">
    <name type="scientific">Uncultured Desulfatiglans sp</name>
    <dbReference type="NCBI Taxonomy" id="1748965"/>
    <lineage>
        <taxon>Bacteria</taxon>
        <taxon>Pseudomonadati</taxon>
        <taxon>Thermodesulfobacteriota</taxon>
        <taxon>Desulfobacteria</taxon>
        <taxon>Desulfatiglandales</taxon>
        <taxon>Desulfatiglandaceae</taxon>
        <taxon>Desulfatiglans</taxon>
        <taxon>environmental samples</taxon>
    </lineage>
</organism>
<name>A0A653A125_UNCDX</name>
<sequence length="80" mass="9005">MERLRFRPERVFLSNLGVNLRVCLCSGLPVASAQGLDYLDPGQNSSFPAWKQFLFQGFISGRTLVRMVPSGKGLFVQSRR</sequence>
<proteinExistence type="predicted"/>
<gene>
    <name evidence="1" type="ORF">TRIP_B170042</name>
</gene>
<protein>
    <submittedName>
        <fullName evidence="1">Uncharacterized protein</fullName>
    </submittedName>
</protein>
<dbReference type="AlphaFoldDB" id="A0A653A125"/>
<dbReference type="EMBL" id="UPXX01000009">
    <property type="protein sequence ID" value="VBB41741.1"/>
    <property type="molecule type" value="Genomic_DNA"/>
</dbReference>